<dbReference type="EMBL" id="JASBWV010000002">
    <property type="protein sequence ID" value="KAJ9127470.1"/>
    <property type="molecule type" value="Genomic_DNA"/>
</dbReference>
<proteinExistence type="predicted"/>
<evidence type="ECO:0000313" key="1">
    <source>
        <dbReference type="EMBL" id="KAJ9127470.1"/>
    </source>
</evidence>
<dbReference type="Proteomes" id="UP001234202">
    <property type="component" value="Unassembled WGS sequence"/>
</dbReference>
<accession>A0ACC2XVS5</accession>
<gene>
    <name evidence="1" type="ORF">QFC24_000879</name>
</gene>
<keyword evidence="2" id="KW-1185">Reference proteome</keyword>
<organism evidence="1 2">
    <name type="scientific">Naganishia onofrii</name>
    <dbReference type="NCBI Taxonomy" id="1851511"/>
    <lineage>
        <taxon>Eukaryota</taxon>
        <taxon>Fungi</taxon>
        <taxon>Dikarya</taxon>
        <taxon>Basidiomycota</taxon>
        <taxon>Agaricomycotina</taxon>
        <taxon>Tremellomycetes</taxon>
        <taxon>Filobasidiales</taxon>
        <taxon>Filobasidiaceae</taxon>
        <taxon>Naganishia</taxon>
    </lineage>
</organism>
<protein>
    <submittedName>
        <fullName evidence="1">Uncharacterized protein</fullName>
    </submittedName>
</protein>
<evidence type="ECO:0000313" key="2">
    <source>
        <dbReference type="Proteomes" id="UP001234202"/>
    </source>
</evidence>
<sequence length="649" mass="71298">MQMQPLPHLANHQQVLPNAEAQRQRRPSHNVQQLQHTLQHVRTSKPPSWDQKAPSVPALDTHIPTTDKASSINGFSGGRLQLSPQDYQLQTPAYQDSQTPSGVYRPTNQENNARRHSGQTPNPQVQVNEKDRSAHPAMNGQMASASFQQENFRKMPSRDSGMVIQVPPSASEMTASSTPQLSAFRVQHNPSQTDVNSTGVPDRGQLLELSRTVERLVKAQSDMFVFLQTEMSRRKTWEEQCLHEIRRQNSHTGTSLTRPTSHNGSSLIPNVDGNSPSAGTLGMGNSGDVYSNNNRVAFPHTAPFSHTEGSNMSIHMANEMHRQFIQRATNGVPDGDMTYPDPISTSQPPSTIMGSIGNFPSTAGAQNHANDPPFAIPLNSGTSNGQASIPSDAPGPNALASLPPPPNDTSTSGIPTEPIGNDEPALNVTIADDGETPTKPEEVTKQKKRPRTDSNIESERAGKRFAVNERGIVYMAGGSTKSTQTPTKIQVSFINSSPSSPVFIVSDFHREQKSIVRKTLYASMGIAQDLEGSAMPIWIQDMTPPDGSEDWRFGNLRFDWNSTMRRCAHNKKMRDIVLDHIIGLRNEYSEIAEPEFVRARLEQAFDQAFATWKGKYLGKRSGGIRRTATTKKQTQAEAPTPTQQPDTSV</sequence>
<name>A0ACC2XVS5_9TREE</name>
<reference evidence="1" key="1">
    <citation type="submission" date="2023-04" db="EMBL/GenBank/DDBJ databases">
        <title>Draft Genome sequencing of Naganishia species isolated from polar environments using Oxford Nanopore Technology.</title>
        <authorList>
            <person name="Leo P."/>
            <person name="Venkateswaran K."/>
        </authorList>
    </citation>
    <scope>NUCLEOTIDE SEQUENCE</scope>
    <source>
        <strain evidence="1">DBVPG 5303</strain>
    </source>
</reference>
<comment type="caution">
    <text evidence="1">The sequence shown here is derived from an EMBL/GenBank/DDBJ whole genome shotgun (WGS) entry which is preliminary data.</text>
</comment>